<evidence type="ECO:0000313" key="5">
    <source>
        <dbReference type="EMBL" id="KAK7595226.1"/>
    </source>
</evidence>
<evidence type="ECO:0000256" key="1">
    <source>
        <dbReference type="ARBA" id="ARBA00022707"/>
    </source>
</evidence>
<protein>
    <recommendedName>
        <fullName evidence="7">Small VCP/p97-interacting protein</fullName>
    </recommendedName>
</protein>
<comment type="caution">
    <text evidence="5">The sequence shown here is derived from an EMBL/GenBank/DDBJ whole genome shotgun (WGS) entry which is preliminary data.</text>
</comment>
<feature type="region of interest" description="Disordered" evidence="4">
    <location>
        <begin position="40"/>
        <end position="83"/>
    </location>
</feature>
<dbReference type="Proteomes" id="UP001367676">
    <property type="component" value="Unassembled WGS sequence"/>
</dbReference>
<evidence type="ECO:0000313" key="6">
    <source>
        <dbReference type="Proteomes" id="UP001367676"/>
    </source>
</evidence>
<evidence type="ECO:0000256" key="2">
    <source>
        <dbReference type="ARBA" id="ARBA00023139"/>
    </source>
</evidence>
<dbReference type="PANTHER" id="PTHR35269">
    <property type="entry name" value="SMALL VCP/P97-INTERACTING PROTEIN"/>
    <property type="match status" value="1"/>
</dbReference>
<dbReference type="InterPro" id="IPR031632">
    <property type="entry name" value="SVIP"/>
</dbReference>
<keyword evidence="3" id="KW-0449">Lipoprotein</keyword>
<proteinExistence type="predicted"/>
<accession>A0AAN9TMS6</accession>
<reference evidence="5 6" key="1">
    <citation type="submission" date="2024-03" db="EMBL/GenBank/DDBJ databases">
        <title>Adaptation during the transition from Ophiocordyceps entomopathogen to insect associate is accompanied by gene loss and intensified selection.</title>
        <authorList>
            <person name="Ward C.M."/>
            <person name="Onetto C.A."/>
            <person name="Borneman A.R."/>
        </authorList>
    </citation>
    <scope>NUCLEOTIDE SEQUENCE [LARGE SCALE GENOMIC DNA]</scope>
    <source>
        <strain evidence="5">AWRI1</strain>
        <tissue evidence="5">Single Adult Female</tissue>
    </source>
</reference>
<dbReference type="PANTHER" id="PTHR35269:SF1">
    <property type="entry name" value="SMALL VCP_P97-INTERACTING PROTEIN"/>
    <property type="match status" value="1"/>
</dbReference>
<evidence type="ECO:0000256" key="3">
    <source>
        <dbReference type="ARBA" id="ARBA00023288"/>
    </source>
</evidence>
<gene>
    <name evidence="5" type="ORF">V9T40_001659</name>
</gene>
<evidence type="ECO:0008006" key="7">
    <source>
        <dbReference type="Google" id="ProtNLM"/>
    </source>
</evidence>
<dbReference type="InterPro" id="IPR055366">
    <property type="entry name" value="SVIP_metazoa"/>
</dbReference>
<keyword evidence="6" id="KW-1185">Reference proteome</keyword>
<organism evidence="5 6">
    <name type="scientific">Parthenolecanium corni</name>
    <dbReference type="NCBI Taxonomy" id="536013"/>
    <lineage>
        <taxon>Eukaryota</taxon>
        <taxon>Metazoa</taxon>
        <taxon>Ecdysozoa</taxon>
        <taxon>Arthropoda</taxon>
        <taxon>Hexapoda</taxon>
        <taxon>Insecta</taxon>
        <taxon>Pterygota</taxon>
        <taxon>Neoptera</taxon>
        <taxon>Paraneoptera</taxon>
        <taxon>Hemiptera</taxon>
        <taxon>Sternorrhyncha</taxon>
        <taxon>Coccoidea</taxon>
        <taxon>Coccidae</taxon>
        <taxon>Parthenolecanium</taxon>
    </lineage>
</organism>
<dbReference type="GO" id="GO:0010508">
    <property type="term" value="P:positive regulation of autophagy"/>
    <property type="evidence" value="ECO:0007669"/>
    <property type="project" value="TreeGrafter"/>
</dbReference>
<dbReference type="EMBL" id="JBBCAQ010000019">
    <property type="protein sequence ID" value="KAK7595226.1"/>
    <property type="molecule type" value="Genomic_DNA"/>
</dbReference>
<keyword evidence="2" id="KW-0564">Palmitate</keyword>
<name>A0AAN9TMS6_9HEMI</name>
<evidence type="ECO:0000256" key="4">
    <source>
        <dbReference type="SAM" id="MobiDB-lite"/>
    </source>
</evidence>
<dbReference type="GO" id="GO:1904153">
    <property type="term" value="P:negative regulation of retrograde protein transport, ER to cytosol"/>
    <property type="evidence" value="ECO:0007669"/>
    <property type="project" value="TreeGrafter"/>
</dbReference>
<dbReference type="AlphaFoldDB" id="A0AAN9TMS6"/>
<keyword evidence="1" id="KW-0519">Myristate</keyword>
<dbReference type="Pfam" id="PF15811">
    <property type="entry name" value="SVIP"/>
    <property type="match status" value="1"/>
</dbReference>
<dbReference type="GO" id="GO:0005789">
    <property type="term" value="C:endoplasmic reticulum membrane"/>
    <property type="evidence" value="ECO:0007669"/>
    <property type="project" value="TreeGrafter"/>
</dbReference>
<sequence length="83" mass="9434">MGICTSCCNGNDENESAAVITPDAEMKRQQQLEAVEKRLQNAENRGIKNPERVRRMQQKAEERDRLQEQAARRYDGSGDALKV</sequence>
<dbReference type="GO" id="GO:1904293">
    <property type="term" value="P:negative regulation of ERAD pathway"/>
    <property type="evidence" value="ECO:0007669"/>
    <property type="project" value="TreeGrafter"/>
</dbReference>
<dbReference type="GO" id="GO:1904240">
    <property type="term" value="P:negative regulation of VCP-NPL4-UFD1 AAA ATPase complex assembly"/>
    <property type="evidence" value="ECO:0007669"/>
    <property type="project" value="TreeGrafter"/>
</dbReference>